<name>A0ABD0KKU0_9CAEN</name>
<dbReference type="EMBL" id="JACVVK020000161">
    <property type="protein sequence ID" value="KAK7487657.1"/>
    <property type="molecule type" value="Genomic_DNA"/>
</dbReference>
<protein>
    <submittedName>
        <fullName evidence="1">Uncharacterized protein</fullName>
    </submittedName>
</protein>
<reference evidence="1 2" key="1">
    <citation type="journal article" date="2023" name="Sci. Data">
        <title>Genome assembly of the Korean intertidal mud-creeper Batillaria attramentaria.</title>
        <authorList>
            <person name="Patra A.K."/>
            <person name="Ho P.T."/>
            <person name="Jun S."/>
            <person name="Lee S.J."/>
            <person name="Kim Y."/>
            <person name="Won Y.J."/>
        </authorList>
    </citation>
    <scope>NUCLEOTIDE SEQUENCE [LARGE SCALE GENOMIC DNA]</scope>
    <source>
        <strain evidence="1">Wonlab-2016</strain>
    </source>
</reference>
<accession>A0ABD0KKU0</accession>
<dbReference type="AlphaFoldDB" id="A0ABD0KKU0"/>
<proteinExistence type="predicted"/>
<organism evidence="1 2">
    <name type="scientific">Batillaria attramentaria</name>
    <dbReference type="NCBI Taxonomy" id="370345"/>
    <lineage>
        <taxon>Eukaryota</taxon>
        <taxon>Metazoa</taxon>
        <taxon>Spiralia</taxon>
        <taxon>Lophotrochozoa</taxon>
        <taxon>Mollusca</taxon>
        <taxon>Gastropoda</taxon>
        <taxon>Caenogastropoda</taxon>
        <taxon>Sorbeoconcha</taxon>
        <taxon>Cerithioidea</taxon>
        <taxon>Batillariidae</taxon>
        <taxon>Batillaria</taxon>
    </lineage>
</organism>
<gene>
    <name evidence="1" type="ORF">BaRGS_00021076</name>
</gene>
<comment type="caution">
    <text evidence="1">The sequence shown here is derived from an EMBL/GenBank/DDBJ whole genome shotgun (WGS) entry which is preliminary data.</text>
</comment>
<dbReference type="Proteomes" id="UP001519460">
    <property type="component" value="Unassembled WGS sequence"/>
</dbReference>
<keyword evidence="2" id="KW-1185">Reference proteome</keyword>
<sequence length="98" mass="10926">QINTYTTQKLTASIPRVNEGRISNCIQKTENSRLSAREKGMAEKSKTEFICKRTDSVVKHRSHRAVLAGTHVLAKSGPRRMWRRLVGVTESGAHPGVL</sequence>
<evidence type="ECO:0000313" key="2">
    <source>
        <dbReference type="Proteomes" id="UP001519460"/>
    </source>
</evidence>
<feature type="non-terminal residue" evidence="1">
    <location>
        <position position="1"/>
    </location>
</feature>
<evidence type="ECO:0000313" key="1">
    <source>
        <dbReference type="EMBL" id="KAK7487657.1"/>
    </source>
</evidence>